<dbReference type="AlphaFoldDB" id="A0A166W2F1"/>
<protein>
    <submittedName>
        <fullName evidence="2">Uncharacterized protein</fullName>
    </submittedName>
</protein>
<gene>
    <name evidence="2" type="ORF">FIBSPDRAFT_1036409</name>
</gene>
<proteinExistence type="predicted"/>
<dbReference type="Proteomes" id="UP000076532">
    <property type="component" value="Unassembled WGS sequence"/>
</dbReference>
<keyword evidence="3" id="KW-1185">Reference proteome</keyword>
<feature type="region of interest" description="Disordered" evidence="1">
    <location>
        <begin position="48"/>
        <end position="75"/>
    </location>
</feature>
<name>A0A166W2F1_9AGAM</name>
<accession>A0A166W2F1</accession>
<evidence type="ECO:0000313" key="3">
    <source>
        <dbReference type="Proteomes" id="UP000076532"/>
    </source>
</evidence>
<reference evidence="2 3" key="1">
    <citation type="journal article" date="2016" name="Mol. Biol. Evol.">
        <title>Comparative Genomics of Early-Diverging Mushroom-Forming Fungi Provides Insights into the Origins of Lignocellulose Decay Capabilities.</title>
        <authorList>
            <person name="Nagy L.G."/>
            <person name="Riley R."/>
            <person name="Tritt A."/>
            <person name="Adam C."/>
            <person name="Daum C."/>
            <person name="Floudas D."/>
            <person name="Sun H."/>
            <person name="Yadav J.S."/>
            <person name="Pangilinan J."/>
            <person name="Larsson K.H."/>
            <person name="Matsuura K."/>
            <person name="Barry K."/>
            <person name="Labutti K."/>
            <person name="Kuo R."/>
            <person name="Ohm R.A."/>
            <person name="Bhattacharya S.S."/>
            <person name="Shirouzu T."/>
            <person name="Yoshinaga Y."/>
            <person name="Martin F.M."/>
            <person name="Grigoriev I.V."/>
            <person name="Hibbett D.S."/>
        </authorList>
    </citation>
    <scope>NUCLEOTIDE SEQUENCE [LARGE SCALE GENOMIC DNA]</scope>
    <source>
        <strain evidence="2 3">CBS 109695</strain>
    </source>
</reference>
<sequence length="141" mass="15586">MIPGGGQFKANRGAKGRNCSKLLELDTATHIWGWIYSQHLELDKSAVSTDGTAAWSTNSTAVPTDGTTMSTDNTALVSTDRIKKGEFYKEEAAPSTSNKPEMTRAERREIFKKLNILNLKSKKGLGKKDLSALHMEESWRP</sequence>
<dbReference type="EMBL" id="KV417483">
    <property type="protein sequence ID" value="KZP33308.1"/>
    <property type="molecule type" value="Genomic_DNA"/>
</dbReference>
<evidence type="ECO:0000256" key="1">
    <source>
        <dbReference type="SAM" id="MobiDB-lite"/>
    </source>
</evidence>
<evidence type="ECO:0000313" key="2">
    <source>
        <dbReference type="EMBL" id="KZP33308.1"/>
    </source>
</evidence>
<organism evidence="2 3">
    <name type="scientific">Athelia psychrophila</name>
    <dbReference type="NCBI Taxonomy" id="1759441"/>
    <lineage>
        <taxon>Eukaryota</taxon>
        <taxon>Fungi</taxon>
        <taxon>Dikarya</taxon>
        <taxon>Basidiomycota</taxon>
        <taxon>Agaricomycotina</taxon>
        <taxon>Agaricomycetes</taxon>
        <taxon>Agaricomycetidae</taxon>
        <taxon>Atheliales</taxon>
        <taxon>Atheliaceae</taxon>
        <taxon>Athelia</taxon>
    </lineage>
</organism>